<keyword evidence="3" id="KW-1185">Reference proteome</keyword>
<dbReference type="InterPro" id="IPR015797">
    <property type="entry name" value="NUDIX_hydrolase-like_dom_sf"/>
</dbReference>
<feature type="domain" description="Nudix hydrolase" evidence="1">
    <location>
        <begin position="116"/>
        <end position="264"/>
    </location>
</feature>
<dbReference type="OrthoDB" id="10261522at2759"/>
<dbReference type="EMBL" id="FJOG01000031">
    <property type="protein sequence ID" value="CZR65425.1"/>
    <property type="molecule type" value="Genomic_DNA"/>
</dbReference>
<evidence type="ECO:0000313" key="3">
    <source>
        <dbReference type="Proteomes" id="UP000184330"/>
    </source>
</evidence>
<evidence type="ECO:0000259" key="1">
    <source>
        <dbReference type="PROSITE" id="PS51462"/>
    </source>
</evidence>
<dbReference type="PROSITE" id="PS51462">
    <property type="entry name" value="NUDIX"/>
    <property type="match status" value="1"/>
</dbReference>
<dbReference type="CDD" id="cd03676">
    <property type="entry name" value="NUDIX_Tnr3_like"/>
    <property type="match status" value="1"/>
</dbReference>
<reference evidence="2 3" key="1">
    <citation type="submission" date="2016-03" db="EMBL/GenBank/DDBJ databases">
        <authorList>
            <person name="Ploux O."/>
        </authorList>
    </citation>
    <scope>NUCLEOTIDE SEQUENCE [LARGE SCALE GENOMIC DNA]</scope>
    <source>
        <strain evidence="2 3">UAMH 11012</strain>
    </source>
</reference>
<name>A0A1L7XK40_9HELO</name>
<sequence length="302" mass="33817">MSLSSDINVGRLGGPRFPYVEFSENNKVETQLAKLWKFYLPNDTRPHGCLLDSVVKKMPWTNDFRLDHEPASNLALDEQLDLARSKNVFLKLGAKRDEEFPIIRANFELHIERSAGSLFGVICGGVRMTVYSRGPRGIRFWIAQRNLDEDACPGKLDNAVAGGIAVGEEPLDCLIKEAGQEAGFDEDSVLRDAEAAGTITWFYVAGELCLVNSGITYVYDMEVLNVLMLEPVDGDIKGIFSTDVDDILFFMKKGYFKPSSANAMMDFLMRHKYITAENEKDYAEILQRLHRTLPFPTSPSAA</sequence>
<protein>
    <submittedName>
        <fullName evidence="2">Related to thiamin pyrophosphokinase</fullName>
    </submittedName>
</protein>
<organism evidence="2 3">
    <name type="scientific">Phialocephala subalpina</name>
    <dbReference type="NCBI Taxonomy" id="576137"/>
    <lineage>
        <taxon>Eukaryota</taxon>
        <taxon>Fungi</taxon>
        <taxon>Dikarya</taxon>
        <taxon>Ascomycota</taxon>
        <taxon>Pezizomycotina</taxon>
        <taxon>Leotiomycetes</taxon>
        <taxon>Helotiales</taxon>
        <taxon>Mollisiaceae</taxon>
        <taxon>Phialocephala</taxon>
        <taxon>Phialocephala fortinii species complex</taxon>
    </lineage>
</organism>
<dbReference type="GO" id="GO:0016301">
    <property type="term" value="F:kinase activity"/>
    <property type="evidence" value="ECO:0007669"/>
    <property type="project" value="UniProtKB-KW"/>
</dbReference>
<gene>
    <name evidence="2" type="ORF">PAC_15325</name>
</gene>
<dbReference type="InterPro" id="IPR000086">
    <property type="entry name" value="NUDIX_hydrolase_dom"/>
</dbReference>
<dbReference type="AlphaFoldDB" id="A0A1L7XK40"/>
<keyword evidence="2" id="KW-0808">Transferase</keyword>
<dbReference type="STRING" id="576137.A0A1L7XK40"/>
<evidence type="ECO:0000313" key="2">
    <source>
        <dbReference type="EMBL" id="CZR65425.1"/>
    </source>
</evidence>
<dbReference type="SUPFAM" id="SSF55811">
    <property type="entry name" value="Nudix"/>
    <property type="match status" value="1"/>
</dbReference>
<dbReference type="Proteomes" id="UP000184330">
    <property type="component" value="Unassembled WGS sequence"/>
</dbReference>
<accession>A0A1L7XK40</accession>
<dbReference type="Gene3D" id="3.90.79.10">
    <property type="entry name" value="Nucleoside Triphosphate Pyrophosphohydrolase"/>
    <property type="match status" value="1"/>
</dbReference>
<proteinExistence type="predicted"/>
<keyword evidence="2" id="KW-0418">Kinase</keyword>